<keyword evidence="3" id="KW-1133">Transmembrane helix</keyword>
<comment type="caution">
    <text evidence="5">The sequence shown here is derived from an EMBL/GenBank/DDBJ whole genome shotgun (WGS) entry which is preliminary data.</text>
</comment>
<sequence>MILKCEYFYIFVTIISTSVIGNDRLNELYSKILTNHNYLVPPSSSNISVSVNLELGNLQKIDTRNQEMTFTAIMNLKWNDSSLLWNRKEFPHVNRVAVSSERIWTPDILIFNSNSKDIQNSRGDLFISADGQVHWPIFGHFKTSCTIDVTYYPFDQQVCIIKIGSVDRTVQVDYSEDSINLDQFYFSVYWDVINCPAYRNVYKTHDDEYPVETDVTYYLIIKRRTSWLSEVYPSLAFSLISIIPAIVTRPLEKLILLVFCIAGLFALHIDTMNKLPHTSLATSLASKYIVTLILCNLIHLTIITIIDYRRGCFQWIAKQIPFKRMRKSISRGTERYNCKDENRDKEDMEKEENQSEVHADIFPIINWIILALLIIAVAFSTLYFLLVRPH</sequence>
<keyword evidence="3" id="KW-0407">Ion channel</keyword>
<feature type="transmembrane region" description="Helical" evidence="3">
    <location>
        <begin position="231"/>
        <end position="248"/>
    </location>
</feature>
<dbReference type="EMBL" id="WJQU01000002">
    <property type="protein sequence ID" value="KAJ6642742.1"/>
    <property type="molecule type" value="Genomic_DNA"/>
</dbReference>
<name>A0A9Q0N366_9DIPT</name>
<dbReference type="PRINTS" id="PR00252">
    <property type="entry name" value="NRIONCHANNEL"/>
</dbReference>
<dbReference type="PROSITE" id="PS00236">
    <property type="entry name" value="NEUROTR_ION_CHANNEL"/>
    <property type="match status" value="1"/>
</dbReference>
<dbReference type="InterPro" id="IPR018000">
    <property type="entry name" value="Neurotransmitter_ion_chnl_CS"/>
</dbReference>
<evidence type="ECO:0000256" key="2">
    <source>
        <dbReference type="ARBA" id="ARBA00023136"/>
    </source>
</evidence>
<feature type="transmembrane region" description="Helical" evidence="3">
    <location>
        <begin position="284"/>
        <end position="306"/>
    </location>
</feature>
<dbReference type="GO" id="GO:0005230">
    <property type="term" value="F:extracellular ligand-gated monoatomic ion channel activity"/>
    <property type="evidence" value="ECO:0007669"/>
    <property type="project" value="InterPro"/>
</dbReference>
<dbReference type="InterPro" id="IPR036734">
    <property type="entry name" value="Neur_chan_lig-bd_sf"/>
</dbReference>
<evidence type="ECO:0000256" key="1">
    <source>
        <dbReference type="ARBA" id="ARBA00004141"/>
    </source>
</evidence>
<keyword evidence="5" id="KW-0675">Receptor</keyword>
<evidence type="ECO:0000256" key="3">
    <source>
        <dbReference type="RuleBase" id="RU000687"/>
    </source>
</evidence>
<dbReference type="FunFam" id="2.70.170.10:FF:000028">
    <property type="entry name" value="AcetylCholine Receptor"/>
    <property type="match status" value="1"/>
</dbReference>
<dbReference type="PANTHER" id="PTHR18945">
    <property type="entry name" value="NEUROTRANSMITTER GATED ION CHANNEL"/>
    <property type="match status" value="1"/>
</dbReference>
<dbReference type="GO" id="GO:0016020">
    <property type="term" value="C:membrane"/>
    <property type="evidence" value="ECO:0007669"/>
    <property type="project" value="UniProtKB-SubCell"/>
</dbReference>
<organism evidence="5 6">
    <name type="scientific">Pseudolycoriella hygida</name>
    <dbReference type="NCBI Taxonomy" id="35572"/>
    <lineage>
        <taxon>Eukaryota</taxon>
        <taxon>Metazoa</taxon>
        <taxon>Ecdysozoa</taxon>
        <taxon>Arthropoda</taxon>
        <taxon>Hexapoda</taxon>
        <taxon>Insecta</taxon>
        <taxon>Pterygota</taxon>
        <taxon>Neoptera</taxon>
        <taxon>Endopterygota</taxon>
        <taxon>Diptera</taxon>
        <taxon>Nematocera</taxon>
        <taxon>Sciaroidea</taxon>
        <taxon>Sciaridae</taxon>
        <taxon>Pseudolycoriella</taxon>
    </lineage>
</organism>
<dbReference type="Gene3D" id="2.70.170.10">
    <property type="entry name" value="Neurotransmitter-gated ion-channel ligand-binding domain"/>
    <property type="match status" value="1"/>
</dbReference>
<reference evidence="5" key="1">
    <citation type="submission" date="2022-07" db="EMBL/GenBank/DDBJ databases">
        <authorList>
            <person name="Trinca V."/>
            <person name="Uliana J.V.C."/>
            <person name="Torres T.T."/>
            <person name="Ward R.J."/>
            <person name="Monesi N."/>
        </authorList>
    </citation>
    <scope>NUCLEOTIDE SEQUENCE</scope>
    <source>
        <strain evidence="5">HSMRA1968</strain>
        <tissue evidence="5">Whole embryos</tissue>
    </source>
</reference>
<evidence type="ECO:0000313" key="5">
    <source>
        <dbReference type="EMBL" id="KAJ6642742.1"/>
    </source>
</evidence>
<comment type="subcellular location">
    <subcellularLocation>
        <location evidence="1">Membrane</location>
        <topology evidence="1">Multi-pass membrane protein</topology>
    </subcellularLocation>
</comment>
<keyword evidence="3" id="KW-0812">Transmembrane</keyword>
<dbReference type="SUPFAM" id="SSF63712">
    <property type="entry name" value="Nicotinic receptor ligand binding domain-like"/>
    <property type="match status" value="1"/>
</dbReference>
<dbReference type="AlphaFoldDB" id="A0A9Q0N366"/>
<feature type="domain" description="Neurotransmitter-gated ion-channel ligand-binding" evidence="4">
    <location>
        <begin position="27"/>
        <end position="225"/>
    </location>
</feature>
<dbReference type="InterPro" id="IPR006202">
    <property type="entry name" value="Neur_chan_lig-bd"/>
</dbReference>
<proteinExistence type="inferred from homology"/>
<evidence type="ECO:0000259" key="4">
    <source>
        <dbReference type="Pfam" id="PF02931"/>
    </source>
</evidence>
<keyword evidence="3" id="KW-0406">Ion transport</keyword>
<dbReference type="GO" id="GO:0004888">
    <property type="term" value="F:transmembrane signaling receptor activity"/>
    <property type="evidence" value="ECO:0007669"/>
    <property type="project" value="InterPro"/>
</dbReference>
<feature type="transmembrane region" description="Helical" evidence="3">
    <location>
        <begin position="254"/>
        <end position="272"/>
    </location>
</feature>
<evidence type="ECO:0000313" key="6">
    <source>
        <dbReference type="Proteomes" id="UP001151699"/>
    </source>
</evidence>
<dbReference type="InterPro" id="IPR006201">
    <property type="entry name" value="Neur_channel"/>
</dbReference>
<dbReference type="Proteomes" id="UP001151699">
    <property type="component" value="Chromosome B"/>
</dbReference>
<keyword evidence="3" id="KW-0813">Transport</keyword>
<feature type="transmembrane region" description="Helical" evidence="3">
    <location>
        <begin position="364"/>
        <end position="386"/>
    </location>
</feature>
<keyword evidence="2 3" id="KW-0472">Membrane</keyword>
<accession>A0A9Q0N366</accession>
<dbReference type="Pfam" id="PF02931">
    <property type="entry name" value="Neur_chan_LBD"/>
    <property type="match status" value="1"/>
</dbReference>
<gene>
    <name evidence="5" type="ORF">Bhyg_07696</name>
</gene>
<protein>
    <submittedName>
        <fullName evidence="5">Acetylcholine receptor subunit beta-like 1</fullName>
    </submittedName>
</protein>
<comment type="similarity">
    <text evidence="3">Belongs to the ligand-gated ion channel (TC 1.A.9) family.</text>
</comment>
<keyword evidence="6" id="KW-1185">Reference proteome</keyword>
<dbReference type="OrthoDB" id="5975154at2759"/>